<name>A0A5C5VWS9_9BACT</name>
<dbReference type="EMBL" id="SJPH01000005">
    <property type="protein sequence ID" value="TWT42850.1"/>
    <property type="molecule type" value="Genomic_DNA"/>
</dbReference>
<dbReference type="GO" id="GO:0008092">
    <property type="term" value="F:cytoskeletal protein binding"/>
    <property type="evidence" value="ECO:0007669"/>
    <property type="project" value="InterPro"/>
</dbReference>
<comment type="caution">
    <text evidence="3">The sequence shown here is derived from an EMBL/GenBank/DDBJ whole genome shotgun (WGS) entry which is preliminary data.</text>
</comment>
<dbReference type="GO" id="GO:0030674">
    <property type="term" value="F:protein-macromolecule adaptor activity"/>
    <property type="evidence" value="ECO:0007669"/>
    <property type="project" value="InterPro"/>
</dbReference>
<dbReference type="OrthoDB" id="216801at2"/>
<dbReference type="PANTHER" id="PTHR22939">
    <property type="entry name" value="SERINE PROTEASE FAMILY S1C HTRA-RELATED"/>
    <property type="match status" value="1"/>
</dbReference>
<protein>
    <submittedName>
        <fullName evidence="3">Putative serine protease HhoB</fullName>
    </submittedName>
</protein>
<gene>
    <name evidence="3" type="primary">hhoB_3</name>
    <name evidence="3" type="ORF">Pla111_24880</name>
</gene>
<evidence type="ECO:0000259" key="2">
    <source>
        <dbReference type="Pfam" id="PF03983"/>
    </source>
</evidence>
<dbReference type="GO" id="GO:0006508">
    <property type="term" value="P:proteolysis"/>
    <property type="evidence" value="ECO:0007669"/>
    <property type="project" value="UniProtKB-KW"/>
</dbReference>
<evidence type="ECO:0000256" key="1">
    <source>
        <dbReference type="SAM" id="Phobius"/>
    </source>
</evidence>
<dbReference type="AlphaFoldDB" id="A0A5C5VWS9"/>
<feature type="domain" description="SLA1 homology" evidence="2">
    <location>
        <begin position="50"/>
        <end position="106"/>
    </location>
</feature>
<dbReference type="Gene3D" id="2.40.10.120">
    <property type="match status" value="1"/>
</dbReference>
<sequence length="603" mass="64989">MRSILCATSQCLASRAIGSNKRCSLLAPAVRTAFAAVISFLLLLSTLAGEAAELRFWTSHDRKHTTVAEFVKLEQDVVILKKASGKTIRVPLSSLCNEDQRYVRAAATGDPPLVRPFDADPAEDLPEDGKKIALVATAREVEAQAQATSTASEGLLVYQFHLSGNKLPPSERVQVRARLPEWQRMASKKLVRIGNKWMTEAEAEATRELAVDKIKEGVEMLRLGNGPLAERALNEASRIDPDSGAAEFLKGLVYGLIVDDDLQASRCFAECVKREPGNVAALNNLAISQVFSRKFDDAVDNWVLAADLSPDTEEIAHNLGCLIAVSGRRGVRVSSRQINKATSTYRYLITEHEHDRPTAFEMHYLPPSGRNYLGFRRADGEQNGDLIAVASGSGFVIAPGLIVTNDHVVKDSDSLLVLDPLNSKNRLMATTLARDTALDLALVRCEDLNAPAAPISTLLPRRGSDVMVLGFPLGLQLGSALKATRGSMVALPDASNDGLCLYDALTNPGNSGGPLCDQSGRVVGVVRIITGDAGGVYGGAIPMAAAWSFLRQHAPDLDTNPEPGEILSWPDVDARMAPSTVLILNRQRQQRRGAGEFQRGFGG</sequence>
<evidence type="ECO:0000313" key="4">
    <source>
        <dbReference type="Proteomes" id="UP000318995"/>
    </source>
</evidence>
<dbReference type="InterPro" id="IPR011990">
    <property type="entry name" value="TPR-like_helical_dom_sf"/>
</dbReference>
<proteinExistence type="predicted"/>
<dbReference type="Gene3D" id="2.30.30.700">
    <property type="entry name" value="SLA1 homology domain 1"/>
    <property type="match status" value="1"/>
</dbReference>
<dbReference type="RefSeq" id="WP_146574725.1">
    <property type="nucleotide sequence ID" value="NZ_SJPH01000005.1"/>
</dbReference>
<dbReference type="InterPro" id="IPR009003">
    <property type="entry name" value="Peptidase_S1_PA"/>
</dbReference>
<dbReference type="InterPro" id="IPR007131">
    <property type="entry name" value="SHD1"/>
</dbReference>
<evidence type="ECO:0000313" key="3">
    <source>
        <dbReference type="EMBL" id="TWT42850.1"/>
    </source>
</evidence>
<keyword evidence="3" id="KW-0645">Protease</keyword>
<accession>A0A5C5VWS9</accession>
<keyword evidence="1" id="KW-1133">Transmembrane helix</keyword>
<dbReference type="PRINTS" id="PR00834">
    <property type="entry name" value="PROTEASES2C"/>
</dbReference>
<keyword evidence="4" id="KW-1185">Reference proteome</keyword>
<dbReference type="SUPFAM" id="SSF48452">
    <property type="entry name" value="TPR-like"/>
    <property type="match status" value="1"/>
</dbReference>
<reference evidence="3 4" key="1">
    <citation type="submission" date="2019-02" db="EMBL/GenBank/DDBJ databases">
        <title>Deep-cultivation of Planctomycetes and their phenomic and genomic characterization uncovers novel biology.</title>
        <authorList>
            <person name="Wiegand S."/>
            <person name="Jogler M."/>
            <person name="Boedeker C."/>
            <person name="Pinto D."/>
            <person name="Vollmers J."/>
            <person name="Rivas-Marin E."/>
            <person name="Kohn T."/>
            <person name="Peeters S.H."/>
            <person name="Heuer A."/>
            <person name="Rast P."/>
            <person name="Oberbeckmann S."/>
            <person name="Bunk B."/>
            <person name="Jeske O."/>
            <person name="Meyerdierks A."/>
            <person name="Storesund J.E."/>
            <person name="Kallscheuer N."/>
            <person name="Luecker S."/>
            <person name="Lage O.M."/>
            <person name="Pohl T."/>
            <person name="Merkel B.J."/>
            <person name="Hornburger P."/>
            <person name="Mueller R.-W."/>
            <person name="Bruemmer F."/>
            <person name="Labrenz M."/>
            <person name="Spormann A.M."/>
            <person name="Op Den Camp H."/>
            <person name="Overmann J."/>
            <person name="Amann R."/>
            <person name="Jetten M.S.M."/>
            <person name="Mascher T."/>
            <person name="Medema M.H."/>
            <person name="Devos D.P."/>
            <person name="Kaster A.-K."/>
            <person name="Ovreas L."/>
            <person name="Rohde M."/>
            <person name="Galperin M.Y."/>
            <person name="Jogler C."/>
        </authorList>
    </citation>
    <scope>NUCLEOTIDE SEQUENCE [LARGE SCALE GENOMIC DNA]</scope>
    <source>
        <strain evidence="3 4">Pla111</strain>
    </source>
</reference>
<keyword evidence="3" id="KW-0378">Hydrolase</keyword>
<feature type="transmembrane region" description="Helical" evidence="1">
    <location>
        <begin position="34"/>
        <end position="54"/>
    </location>
</feature>
<dbReference type="Pfam" id="PF13365">
    <property type="entry name" value="Trypsin_2"/>
    <property type="match status" value="1"/>
</dbReference>
<dbReference type="Gene3D" id="1.25.40.10">
    <property type="entry name" value="Tetratricopeptide repeat domain"/>
    <property type="match status" value="1"/>
</dbReference>
<dbReference type="Proteomes" id="UP000318995">
    <property type="component" value="Unassembled WGS sequence"/>
</dbReference>
<keyword evidence="1" id="KW-0812">Transmembrane</keyword>
<keyword evidence="1" id="KW-0472">Membrane</keyword>
<dbReference type="GO" id="GO:0042802">
    <property type="term" value="F:identical protein binding"/>
    <property type="evidence" value="ECO:0007669"/>
    <property type="project" value="InterPro"/>
</dbReference>
<dbReference type="Pfam" id="PF03983">
    <property type="entry name" value="SHD1"/>
    <property type="match status" value="1"/>
</dbReference>
<dbReference type="GO" id="GO:0043130">
    <property type="term" value="F:ubiquitin binding"/>
    <property type="evidence" value="ECO:0007669"/>
    <property type="project" value="InterPro"/>
</dbReference>
<dbReference type="PANTHER" id="PTHR22939:SF129">
    <property type="entry name" value="SERINE PROTEASE HTRA2, MITOCHONDRIAL"/>
    <property type="match status" value="1"/>
</dbReference>
<dbReference type="GO" id="GO:0004252">
    <property type="term" value="F:serine-type endopeptidase activity"/>
    <property type="evidence" value="ECO:0007669"/>
    <property type="project" value="InterPro"/>
</dbReference>
<dbReference type="InterPro" id="IPR001940">
    <property type="entry name" value="Peptidase_S1C"/>
</dbReference>
<dbReference type="SUPFAM" id="SSF50494">
    <property type="entry name" value="Trypsin-like serine proteases"/>
    <property type="match status" value="1"/>
</dbReference>
<organism evidence="3 4">
    <name type="scientific">Botrimarina hoheduenensis</name>
    <dbReference type="NCBI Taxonomy" id="2528000"/>
    <lineage>
        <taxon>Bacteria</taxon>
        <taxon>Pseudomonadati</taxon>
        <taxon>Planctomycetota</taxon>
        <taxon>Planctomycetia</taxon>
        <taxon>Pirellulales</taxon>
        <taxon>Lacipirellulaceae</taxon>
        <taxon>Botrimarina</taxon>
    </lineage>
</organism>